<comment type="caution">
    <text evidence="5">The sequence shown here is derived from an EMBL/GenBank/DDBJ whole genome shotgun (WGS) entry which is preliminary data.</text>
</comment>
<evidence type="ECO:0000256" key="3">
    <source>
        <dbReference type="SAM" id="SignalP"/>
    </source>
</evidence>
<dbReference type="PROSITE" id="PS51252">
    <property type="entry name" value="ANTISTASIN"/>
    <property type="match status" value="1"/>
</dbReference>
<protein>
    <recommendedName>
        <fullName evidence="4">Antistasin-like domain-containing protein</fullName>
    </recommendedName>
</protein>
<gene>
    <name evidence="5" type="ORF">GSLYS_00012023001</name>
</gene>
<evidence type="ECO:0000313" key="5">
    <source>
        <dbReference type="EMBL" id="CAL1538202.1"/>
    </source>
</evidence>
<proteinExistence type="predicted"/>
<reference evidence="5 6" key="1">
    <citation type="submission" date="2024-04" db="EMBL/GenBank/DDBJ databases">
        <authorList>
            <consortium name="Genoscope - CEA"/>
            <person name="William W."/>
        </authorList>
    </citation>
    <scope>NUCLEOTIDE SEQUENCE [LARGE SCALE GENOMIC DNA]</scope>
</reference>
<dbReference type="Proteomes" id="UP001497497">
    <property type="component" value="Unassembled WGS sequence"/>
</dbReference>
<dbReference type="InterPro" id="IPR011061">
    <property type="entry name" value="Hirudin/antistatin"/>
</dbReference>
<feature type="domain" description="Antistasin-like" evidence="4">
    <location>
        <begin position="94"/>
        <end position="119"/>
    </location>
</feature>
<keyword evidence="3" id="KW-0732">Signal</keyword>
<feature type="chain" id="PRO_5043808133" description="Antistasin-like domain-containing protein" evidence="3">
    <location>
        <begin position="24"/>
        <end position="171"/>
    </location>
</feature>
<evidence type="ECO:0000259" key="4">
    <source>
        <dbReference type="PROSITE" id="PS51252"/>
    </source>
</evidence>
<organism evidence="5 6">
    <name type="scientific">Lymnaea stagnalis</name>
    <name type="common">Great pond snail</name>
    <name type="synonym">Helix stagnalis</name>
    <dbReference type="NCBI Taxonomy" id="6523"/>
    <lineage>
        <taxon>Eukaryota</taxon>
        <taxon>Metazoa</taxon>
        <taxon>Spiralia</taxon>
        <taxon>Lophotrochozoa</taxon>
        <taxon>Mollusca</taxon>
        <taxon>Gastropoda</taxon>
        <taxon>Heterobranchia</taxon>
        <taxon>Euthyneura</taxon>
        <taxon>Panpulmonata</taxon>
        <taxon>Hygrophila</taxon>
        <taxon>Lymnaeoidea</taxon>
        <taxon>Lymnaeidae</taxon>
        <taxon>Lymnaea</taxon>
    </lineage>
</organism>
<dbReference type="SUPFAM" id="SSF57262">
    <property type="entry name" value="Leech antihemostatic proteins"/>
    <property type="match status" value="2"/>
</dbReference>
<sequence length="171" mass="18812">MFKILVYAFLFTITSFLTSYVEGSAPLVIVCTRYCPPDQTLDVVRCQCLSRGPPNPRRAICPLTSCPNGCSRGLVFTTDQRGCQRCSCRTQTFCSPVRCNMFCPNGLAKDRDGCDVCSCRGPAVRRPQRPVKDWRPKGCGPRCLIHCPNGNVLDGRGCPTCRCNPGPLILS</sequence>
<feature type="signal peptide" evidence="3">
    <location>
        <begin position="1"/>
        <end position="23"/>
    </location>
</feature>
<evidence type="ECO:0000313" key="6">
    <source>
        <dbReference type="Proteomes" id="UP001497497"/>
    </source>
</evidence>
<evidence type="ECO:0000256" key="1">
    <source>
        <dbReference type="ARBA" id="ARBA00022690"/>
    </source>
</evidence>
<accession>A0AAV2HX21</accession>
<keyword evidence="1" id="KW-0646">Protease inhibitor</keyword>
<name>A0AAV2HX21_LYMST</name>
<dbReference type="Pfam" id="PF02822">
    <property type="entry name" value="Antistasin"/>
    <property type="match status" value="2"/>
</dbReference>
<dbReference type="EMBL" id="CAXITT010000289">
    <property type="protein sequence ID" value="CAL1538202.1"/>
    <property type="molecule type" value="Genomic_DNA"/>
</dbReference>
<dbReference type="Gene3D" id="2.10.22.10">
    <property type="entry name" value="Antistasin, domain 1"/>
    <property type="match status" value="3"/>
</dbReference>
<keyword evidence="6" id="KW-1185">Reference proteome</keyword>
<keyword evidence="2" id="KW-0722">Serine protease inhibitor</keyword>
<dbReference type="GO" id="GO:0004867">
    <property type="term" value="F:serine-type endopeptidase inhibitor activity"/>
    <property type="evidence" value="ECO:0007669"/>
    <property type="project" value="UniProtKB-KW"/>
</dbReference>
<dbReference type="AlphaFoldDB" id="A0AAV2HX21"/>
<evidence type="ECO:0000256" key="2">
    <source>
        <dbReference type="ARBA" id="ARBA00022900"/>
    </source>
</evidence>
<dbReference type="InterPro" id="IPR004094">
    <property type="entry name" value="Antistasin-like"/>
</dbReference>